<dbReference type="InterPro" id="IPR014914">
    <property type="entry name" value="RES_dom"/>
</dbReference>
<dbReference type="Proteomes" id="UP000321129">
    <property type="component" value="Unassembled WGS sequence"/>
</dbReference>
<reference evidence="2 3" key="1">
    <citation type="submission" date="2019-08" db="EMBL/GenBank/DDBJ databases">
        <title>Sphingorhabdus soil sp. nov., isolated from arctic soil.</title>
        <authorList>
            <person name="Liu Y."/>
        </authorList>
    </citation>
    <scope>NUCLEOTIDE SEQUENCE [LARGE SCALE GENOMIC DNA]</scope>
    <source>
        <strain evidence="2 3">D-2Q-5-6</strain>
    </source>
</reference>
<sequence length="272" mass="30494">MTFANHNAFRDFNRSVRGAFRYARTPDQAAFLDTVSLTSMSRVRKLKAGAYFYRAQLGHGWHKQELAPGEYEDFPGAHEPKHMIPDPHLVGEGRVNVKGIACLYLSTNEETAALEVRPLIGSYVSIAQFKIVRDLRIVDCSEKLVKNLFAFLNPNMTSEEIELHVWTEINDAFSAPVERADSGLTYVPTQIIAETLRLQGYDGIAYKSGYGEDGFNVALFDVSAAELRSCGLHRVGQMRVKLEMADNPYFVTDTGLARNEIVDIEPWSEPEA</sequence>
<dbReference type="AlphaFoldDB" id="A0A5C6U8Z9"/>
<feature type="domain" description="RES" evidence="1">
    <location>
        <begin position="80"/>
        <end position="233"/>
    </location>
</feature>
<protein>
    <submittedName>
        <fullName evidence="2">RES domain-containing protein</fullName>
    </submittedName>
</protein>
<organism evidence="2 3">
    <name type="scientific">Flavisphingopyxis soli</name>
    <dbReference type="NCBI Taxonomy" id="2601267"/>
    <lineage>
        <taxon>Bacteria</taxon>
        <taxon>Pseudomonadati</taxon>
        <taxon>Pseudomonadota</taxon>
        <taxon>Alphaproteobacteria</taxon>
        <taxon>Sphingomonadales</taxon>
        <taxon>Sphingopyxidaceae</taxon>
        <taxon>Flavisphingopyxis</taxon>
    </lineage>
</organism>
<name>A0A5C6U8Z9_9SPHN</name>
<comment type="caution">
    <text evidence="2">The sequence shown here is derived from an EMBL/GenBank/DDBJ whole genome shotgun (WGS) entry which is preliminary data.</text>
</comment>
<accession>A0A5C6U8Z9</accession>
<keyword evidence="3" id="KW-1185">Reference proteome</keyword>
<dbReference type="Pfam" id="PF08808">
    <property type="entry name" value="RES"/>
    <property type="match status" value="1"/>
</dbReference>
<evidence type="ECO:0000259" key="1">
    <source>
        <dbReference type="SMART" id="SM00953"/>
    </source>
</evidence>
<dbReference type="OrthoDB" id="648213at2"/>
<proteinExistence type="predicted"/>
<gene>
    <name evidence="2" type="ORF">FSZ31_11310</name>
</gene>
<dbReference type="SMART" id="SM00953">
    <property type="entry name" value="RES"/>
    <property type="match status" value="1"/>
</dbReference>
<evidence type="ECO:0000313" key="2">
    <source>
        <dbReference type="EMBL" id="TXC68266.1"/>
    </source>
</evidence>
<dbReference type="RefSeq" id="WP_147123500.1">
    <property type="nucleotide sequence ID" value="NZ_VOPY01000003.1"/>
</dbReference>
<dbReference type="EMBL" id="VOPY01000003">
    <property type="protein sequence ID" value="TXC68266.1"/>
    <property type="molecule type" value="Genomic_DNA"/>
</dbReference>
<evidence type="ECO:0000313" key="3">
    <source>
        <dbReference type="Proteomes" id="UP000321129"/>
    </source>
</evidence>